<gene>
    <name evidence="9" type="ORF">E6W39_34885</name>
</gene>
<dbReference type="GO" id="GO:0009055">
    <property type="term" value="F:electron transfer activity"/>
    <property type="evidence" value="ECO:0007669"/>
    <property type="project" value="InterPro"/>
</dbReference>
<dbReference type="GO" id="GO:0036397">
    <property type="term" value="F:formate dehydrogenase (quinone) activity"/>
    <property type="evidence" value="ECO:0007669"/>
    <property type="project" value="TreeGrafter"/>
</dbReference>
<evidence type="ECO:0000256" key="5">
    <source>
        <dbReference type="ARBA" id="ARBA00023136"/>
    </source>
</evidence>
<name>A0A540WBM9_9ACTN</name>
<keyword evidence="4 7" id="KW-1133">Transmembrane helix</keyword>
<evidence type="ECO:0000256" key="2">
    <source>
        <dbReference type="ARBA" id="ARBA00022475"/>
    </source>
</evidence>
<dbReference type="PANTHER" id="PTHR30074">
    <property type="entry name" value="FORMATE DEHYDROGENASE, NITRATE-INDUCIBLE, CYTOCHROME B556 FDN SUBUNIT"/>
    <property type="match status" value="1"/>
</dbReference>
<comment type="caution">
    <text evidence="9">The sequence shown here is derived from an EMBL/GenBank/DDBJ whole genome shotgun (WGS) entry which is preliminary data.</text>
</comment>
<evidence type="ECO:0000256" key="1">
    <source>
        <dbReference type="ARBA" id="ARBA00004651"/>
    </source>
</evidence>
<reference evidence="9 10" key="1">
    <citation type="submission" date="2019-06" db="EMBL/GenBank/DDBJ databases">
        <title>Description of Kitasatospora acidophila sp. nov. isolated from pine grove soil, and reclassification of Streptomyces novaecaesareae to Kitasatospora novaeceasareae comb. nov.</title>
        <authorList>
            <person name="Kim M.J."/>
        </authorList>
    </citation>
    <scope>NUCLEOTIDE SEQUENCE [LARGE SCALE GENOMIC DNA]</scope>
    <source>
        <strain evidence="9 10">MMS16-CNU292</strain>
    </source>
</reference>
<feature type="compositionally biased region" description="Basic and acidic residues" evidence="6">
    <location>
        <begin position="194"/>
        <end position="214"/>
    </location>
</feature>
<dbReference type="OrthoDB" id="3681708at2"/>
<evidence type="ECO:0000313" key="10">
    <source>
        <dbReference type="Proteomes" id="UP000319103"/>
    </source>
</evidence>
<evidence type="ECO:0000256" key="4">
    <source>
        <dbReference type="ARBA" id="ARBA00022989"/>
    </source>
</evidence>
<dbReference type="GO" id="GO:0009061">
    <property type="term" value="P:anaerobic respiration"/>
    <property type="evidence" value="ECO:0007669"/>
    <property type="project" value="TreeGrafter"/>
</dbReference>
<keyword evidence="5 7" id="KW-0472">Membrane</keyword>
<dbReference type="InterPro" id="IPR051817">
    <property type="entry name" value="FDH_cytochrome_b556_subunit"/>
</dbReference>
<organism evidence="9 10">
    <name type="scientific">Kitasatospora acidiphila</name>
    <dbReference type="NCBI Taxonomy" id="2567942"/>
    <lineage>
        <taxon>Bacteria</taxon>
        <taxon>Bacillati</taxon>
        <taxon>Actinomycetota</taxon>
        <taxon>Actinomycetes</taxon>
        <taxon>Kitasatosporales</taxon>
        <taxon>Streptomycetaceae</taxon>
        <taxon>Kitasatospora</taxon>
    </lineage>
</organism>
<dbReference type="InterPro" id="IPR011577">
    <property type="entry name" value="Cyt_b561_bac/Ni-Hgenase"/>
</dbReference>
<dbReference type="GO" id="GO:0022904">
    <property type="term" value="P:respiratory electron transport chain"/>
    <property type="evidence" value="ECO:0007669"/>
    <property type="project" value="InterPro"/>
</dbReference>
<feature type="compositionally biased region" description="Low complexity" evidence="6">
    <location>
        <begin position="239"/>
        <end position="248"/>
    </location>
</feature>
<dbReference type="GO" id="GO:0009326">
    <property type="term" value="C:formate dehydrogenase complex"/>
    <property type="evidence" value="ECO:0007669"/>
    <property type="project" value="TreeGrafter"/>
</dbReference>
<proteinExistence type="predicted"/>
<comment type="subcellular location">
    <subcellularLocation>
        <location evidence="1">Cell membrane</location>
        <topology evidence="1">Multi-pass membrane protein</topology>
    </subcellularLocation>
</comment>
<keyword evidence="3 7" id="KW-0812">Transmembrane</keyword>
<feature type="transmembrane region" description="Helical" evidence="7">
    <location>
        <begin position="73"/>
        <end position="91"/>
    </location>
</feature>
<accession>A0A540WBM9</accession>
<feature type="region of interest" description="Disordered" evidence="6">
    <location>
        <begin position="194"/>
        <end position="263"/>
    </location>
</feature>
<dbReference type="GO" id="GO:0015944">
    <property type="term" value="P:formate oxidation"/>
    <property type="evidence" value="ECO:0007669"/>
    <property type="project" value="TreeGrafter"/>
</dbReference>
<dbReference type="Pfam" id="PF01292">
    <property type="entry name" value="Ni_hydr_CYTB"/>
    <property type="match status" value="1"/>
</dbReference>
<evidence type="ECO:0000256" key="3">
    <source>
        <dbReference type="ARBA" id="ARBA00022692"/>
    </source>
</evidence>
<dbReference type="EMBL" id="VIGB01000003">
    <property type="protein sequence ID" value="TQF06440.1"/>
    <property type="molecule type" value="Genomic_DNA"/>
</dbReference>
<feature type="transmembrane region" description="Helical" evidence="7">
    <location>
        <begin position="131"/>
        <end position="157"/>
    </location>
</feature>
<keyword evidence="2" id="KW-1003">Cell membrane</keyword>
<feature type="transmembrane region" description="Helical" evidence="7">
    <location>
        <begin position="169"/>
        <end position="186"/>
    </location>
</feature>
<protein>
    <submittedName>
        <fullName evidence="9">Formate dehydrogenase</fullName>
    </submittedName>
</protein>
<feature type="compositionally biased region" description="Acidic residues" evidence="6">
    <location>
        <begin position="215"/>
        <end position="238"/>
    </location>
</feature>
<sequence>MTSMPGSGSRTGGTMRPPADATRLARFTRAERWVHRCTSALMLLCIATAACLYLPQLAVLVGRRRLVTTVHEWAGLLLPVPLLLGLASRALRRDLGRLNRFAPYDREWLRAVLWRSYHRPAGKFNAGQKLYAGWIAGAVVVMLGTGLLMWFTGLAPLAWRTGATFVHDWLALAVGVVVLGHLWMALQDPEARRGMRTGSVDRRWATREHPRWEPADDEQQADEDHLADEEQQADEEPAADGAQPPGDGRPAGGGQPSSPRSSR</sequence>
<evidence type="ECO:0000259" key="8">
    <source>
        <dbReference type="Pfam" id="PF01292"/>
    </source>
</evidence>
<keyword evidence="10" id="KW-1185">Reference proteome</keyword>
<evidence type="ECO:0000256" key="7">
    <source>
        <dbReference type="SAM" id="Phobius"/>
    </source>
</evidence>
<feature type="domain" description="Cytochrome b561 bacterial/Ni-hydrogenase" evidence="8">
    <location>
        <begin position="26"/>
        <end position="187"/>
    </location>
</feature>
<evidence type="ECO:0000313" key="9">
    <source>
        <dbReference type="EMBL" id="TQF06440.1"/>
    </source>
</evidence>
<dbReference type="InterPro" id="IPR016174">
    <property type="entry name" value="Di-haem_cyt_TM"/>
</dbReference>
<dbReference type="PANTHER" id="PTHR30074:SF6">
    <property type="entry name" value="FORMATE DEHYDROGENASE GAMMA SUBUNIT"/>
    <property type="match status" value="1"/>
</dbReference>
<dbReference type="AlphaFoldDB" id="A0A540WBM9"/>
<evidence type="ECO:0000256" key="6">
    <source>
        <dbReference type="SAM" id="MobiDB-lite"/>
    </source>
</evidence>
<dbReference type="SUPFAM" id="SSF81342">
    <property type="entry name" value="Transmembrane di-heme cytochromes"/>
    <property type="match status" value="1"/>
</dbReference>
<dbReference type="Gene3D" id="1.20.950.20">
    <property type="entry name" value="Transmembrane di-heme cytochromes, Chain C"/>
    <property type="match status" value="1"/>
</dbReference>
<feature type="transmembrane region" description="Helical" evidence="7">
    <location>
        <begin position="40"/>
        <end position="61"/>
    </location>
</feature>
<dbReference type="GO" id="GO:0005886">
    <property type="term" value="C:plasma membrane"/>
    <property type="evidence" value="ECO:0007669"/>
    <property type="project" value="UniProtKB-SubCell"/>
</dbReference>
<dbReference type="Proteomes" id="UP000319103">
    <property type="component" value="Unassembled WGS sequence"/>
</dbReference>